<dbReference type="EnsemblMetazoa" id="CapteT149145">
    <property type="protein sequence ID" value="CapteP149145"/>
    <property type="gene ID" value="CapteG149145"/>
</dbReference>
<evidence type="ECO:0008006" key="10">
    <source>
        <dbReference type="Google" id="ProtNLM"/>
    </source>
</evidence>
<dbReference type="CDD" id="cd20529">
    <property type="entry name" value="CYCLIN_CCNJ-like_rpt2"/>
    <property type="match status" value="1"/>
</dbReference>
<keyword evidence="2 4" id="KW-0195">Cyclin</keyword>
<dbReference type="InterPro" id="IPR004367">
    <property type="entry name" value="Cyclin_C-dom"/>
</dbReference>
<dbReference type="PANTHER" id="PTHR10177">
    <property type="entry name" value="CYCLINS"/>
    <property type="match status" value="1"/>
</dbReference>
<dbReference type="SUPFAM" id="SSF47954">
    <property type="entry name" value="Cyclin-like"/>
    <property type="match status" value="2"/>
</dbReference>
<dbReference type="EMBL" id="KB308771">
    <property type="protein sequence ID" value="ELT96641.1"/>
    <property type="molecule type" value="Genomic_DNA"/>
</dbReference>
<evidence type="ECO:0000256" key="3">
    <source>
        <dbReference type="ARBA" id="ARBA00023306"/>
    </source>
</evidence>
<dbReference type="SMART" id="SM01332">
    <property type="entry name" value="Cyclin_C"/>
    <property type="match status" value="1"/>
</dbReference>
<dbReference type="Pfam" id="PF02984">
    <property type="entry name" value="Cyclin_C"/>
    <property type="match status" value="1"/>
</dbReference>
<dbReference type="AlphaFoldDB" id="R7TYZ3"/>
<reference evidence="7 9" key="2">
    <citation type="journal article" date="2013" name="Nature">
        <title>Insights into bilaterian evolution from three spiralian genomes.</title>
        <authorList>
            <person name="Simakov O."/>
            <person name="Marletaz F."/>
            <person name="Cho S.J."/>
            <person name="Edsinger-Gonzales E."/>
            <person name="Havlak P."/>
            <person name="Hellsten U."/>
            <person name="Kuo D.H."/>
            <person name="Larsson T."/>
            <person name="Lv J."/>
            <person name="Arendt D."/>
            <person name="Savage R."/>
            <person name="Osoegawa K."/>
            <person name="de Jong P."/>
            <person name="Grimwood J."/>
            <person name="Chapman J.A."/>
            <person name="Shapiro H."/>
            <person name="Aerts A."/>
            <person name="Otillar R.P."/>
            <person name="Terry A.Y."/>
            <person name="Boore J.L."/>
            <person name="Grigoriev I.V."/>
            <person name="Lindberg D.R."/>
            <person name="Seaver E.C."/>
            <person name="Weisblat D.A."/>
            <person name="Putnam N.H."/>
            <person name="Rokhsar D.S."/>
        </authorList>
    </citation>
    <scope>NUCLEOTIDE SEQUENCE</scope>
    <source>
        <strain evidence="7 9">I ESC-2004</strain>
    </source>
</reference>
<dbReference type="Gene3D" id="1.10.472.10">
    <property type="entry name" value="Cyclin-like"/>
    <property type="match status" value="1"/>
</dbReference>
<dbReference type="InterPro" id="IPR046965">
    <property type="entry name" value="Cyclin_A/B-like"/>
</dbReference>
<dbReference type="FunCoup" id="R7TYZ3">
    <property type="interactions" value="196"/>
</dbReference>
<evidence type="ECO:0000313" key="8">
    <source>
        <dbReference type="EnsemblMetazoa" id="CapteP149145"/>
    </source>
</evidence>
<dbReference type="GO" id="GO:0051301">
    <property type="term" value="P:cell division"/>
    <property type="evidence" value="ECO:0007669"/>
    <property type="project" value="UniProtKB-KW"/>
</dbReference>
<feature type="domain" description="Cyclin C-terminal" evidence="6">
    <location>
        <begin position="145"/>
        <end position="270"/>
    </location>
</feature>
<evidence type="ECO:0000259" key="6">
    <source>
        <dbReference type="SMART" id="SM01332"/>
    </source>
</evidence>
<dbReference type="GO" id="GO:0044772">
    <property type="term" value="P:mitotic cell cycle phase transition"/>
    <property type="evidence" value="ECO:0007669"/>
    <property type="project" value="InterPro"/>
</dbReference>
<evidence type="ECO:0000313" key="7">
    <source>
        <dbReference type="EMBL" id="ELT96641.1"/>
    </source>
</evidence>
<evidence type="ECO:0000259" key="5">
    <source>
        <dbReference type="SMART" id="SM00385"/>
    </source>
</evidence>
<organism evidence="7">
    <name type="scientific">Capitella teleta</name>
    <name type="common">Polychaete worm</name>
    <dbReference type="NCBI Taxonomy" id="283909"/>
    <lineage>
        <taxon>Eukaryota</taxon>
        <taxon>Metazoa</taxon>
        <taxon>Spiralia</taxon>
        <taxon>Lophotrochozoa</taxon>
        <taxon>Annelida</taxon>
        <taxon>Polychaeta</taxon>
        <taxon>Sedentaria</taxon>
        <taxon>Scolecida</taxon>
        <taxon>Capitellidae</taxon>
        <taxon>Capitella</taxon>
    </lineage>
</organism>
<accession>R7TYZ3</accession>
<dbReference type="Pfam" id="PF00134">
    <property type="entry name" value="Cyclin_N"/>
    <property type="match status" value="1"/>
</dbReference>
<comment type="similarity">
    <text evidence="4">Belongs to the cyclin family.</text>
</comment>
<dbReference type="CDD" id="cd20528">
    <property type="entry name" value="CYCLIN_CCNJ-like_rpt1"/>
    <property type="match status" value="1"/>
</dbReference>
<dbReference type="InterPro" id="IPR013763">
    <property type="entry name" value="Cyclin-like_dom"/>
</dbReference>
<evidence type="ECO:0000256" key="2">
    <source>
        <dbReference type="ARBA" id="ARBA00023127"/>
    </source>
</evidence>
<dbReference type="STRING" id="283909.R7TYZ3"/>
<sequence length="295" mass="33382">MSSQWWSQNGVCYDIFCHLRSKEMHVHSFLFRSTQLPLRRYLVDGIAVICQLKDLSENTLHLAVMLLDVFMDRAPTGPSLKHVALCCIGLSAKYEEGGSGIPLYPELHKYLPIFMFSEPPPSSYLTPLKIEILILSQLRWDVFIPTAAHFLDFFRPVSVCANDFSSDVIPSEAEAAKQCVHKYIKYFTDVSLQDYTLKVHRPSLICAACIACARVCVELSPHWTLTLQTATQYSWQEIEGVVCSLLRVYEHDKARTPCHPSTPTNPLPALNTTTSSYFTKSIIPKSRVNSECMVE</sequence>
<keyword evidence="3" id="KW-0131">Cell cycle</keyword>
<dbReference type="HOGENOM" id="CLU_063883_2_0_1"/>
<dbReference type="EMBL" id="AMQN01011228">
    <property type="status" value="NOT_ANNOTATED_CDS"/>
    <property type="molecule type" value="Genomic_DNA"/>
</dbReference>
<keyword evidence="1" id="KW-0132">Cell division</keyword>
<dbReference type="Proteomes" id="UP000014760">
    <property type="component" value="Unassembled WGS sequence"/>
</dbReference>
<reference evidence="8" key="3">
    <citation type="submission" date="2015-06" db="UniProtKB">
        <authorList>
            <consortium name="EnsemblMetazoa"/>
        </authorList>
    </citation>
    <scope>IDENTIFICATION</scope>
</reference>
<dbReference type="InterPro" id="IPR039361">
    <property type="entry name" value="Cyclin"/>
</dbReference>
<evidence type="ECO:0000256" key="1">
    <source>
        <dbReference type="ARBA" id="ARBA00022618"/>
    </source>
</evidence>
<evidence type="ECO:0000256" key="4">
    <source>
        <dbReference type="RuleBase" id="RU000383"/>
    </source>
</evidence>
<dbReference type="PIRSF" id="PIRSF001771">
    <property type="entry name" value="Cyclin_A_B_D_E"/>
    <property type="match status" value="1"/>
</dbReference>
<reference evidence="9" key="1">
    <citation type="submission" date="2012-12" db="EMBL/GenBank/DDBJ databases">
        <authorList>
            <person name="Hellsten U."/>
            <person name="Grimwood J."/>
            <person name="Chapman J.A."/>
            <person name="Shapiro H."/>
            <person name="Aerts A."/>
            <person name="Otillar R.P."/>
            <person name="Terry A.Y."/>
            <person name="Boore J.L."/>
            <person name="Simakov O."/>
            <person name="Marletaz F."/>
            <person name="Cho S.-J."/>
            <person name="Edsinger-Gonzales E."/>
            <person name="Havlak P."/>
            <person name="Kuo D.-H."/>
            <person name="Larsson T."/>
            <person name="Lv J."/>
            <person name="Arendt D."/>
            <person name="Savage R."/>
            <person name="Osoegawa K."/>
            <person name="de Jong P."/>
            <person name="Lindberg D.R."/>
            <person name="Seaver E.C."/>
            <person name="Weisblat D.A."/>
            <person name="Putnam N.H."/>
            <person name="Grigoriev I.V."/>
            <person name="Rokhsar D.S."/>
        </authorList>
    </citation>
    <scope>NUCLEOTIDE SEQUENCE</scope>
    <source>
        <strain evidence="9">I ESC-2004</strain>
    </source>
</reference>
<protein>
    <recommendedName>
        <fullName evidence="10">Cyclin N-terminal domain-containing protein</fullName>
    </recommendedName>
</protein>
<feature type="domain" description="Cyclin-like" evidence="5">
    <location>
        <begin position="44"/>
        <end position="136"/>
    </location>
</feature>
<dbReference type="SMART" id="SM00385">
    <property type="entry name" value="CYCLIN"/>
    <property type="match status" value="2"/>
</dbReference>
<dbReference type="OrthoDB" id="285802at2759"/>
<name>R7TYZ3_CAPTE</name>
<gene>
    <name evidence="7" type="ORF">CAPTEDRAFT_149145</name>
</gene>
<evidence type="ECO:0000313" key="9">
    <source>
        <dbReference type="Proteomes" id="UP000014760"/>
    </source>
</evidence>
<dbReference type="OMA" id="WDLCLPT"/>
<dbReference type="InterPro" id="IPR036915">
    <property type="entry name" value="Cyclin-like_sf"/>
</dbReference>
<proteinExistence type="inferred from homology"/>
<dbReference type="GO" id="GO:0016538">
    <property type="term" value="F:cyclin-dependent protein serine/threonine kinase regulator activity"/>
    <property type="evidence" value="ECO:0007669"/>
    <property type="project" value="InterPro"/>
</dbReference>
<keyword evidence="9" id="KW-1185">Reference proteome</keyword>
<feature type="domain" description="Cyclin-like" evidence="5">
    <location>
        <begin position="152"/>
        <end position="247"/>
    </location>
</feature>
<dbReference type="InterPro" id="IPR006671">
    <property type="entry name" value="Cyclin_N"/>
</dbReference>